<name>A0A0L6UZU1_9BASI</name>
<comment type="caution">
    <text evidence="2">The sequence shown here is derived from an EMBL/GenBank/DDBJ whole genome shotgun (WGS) entry which is preliminary data.</text>
</comment>
<gene>
    <name evidence="2" type="ORF">VP01_3267g2</name>
</gene>
<protein>
    <submittedName>
        <fullName evidence="2">Uncharacterized protein</fullName>
    </submittedName>
</protein>
<reference evidence="2 3" key="1">
    <citation type="submission" date="2015-08" db="EMBL/GenBank/DDBJ databases">
        <title>Next Generation Sequencing and Analysis of the Genome of Puccinia sorghi L Schw, the Causal Agent of Maize Common Rust.</title>
        <authorList>
            <person name="Rochi L."/>
            <person name="Burguener G."/>
            <person name="Darino M."/>
            <person name="Turjanski A."/>
            <person name="Kreff E."/>
            <person name="Dieguez M.J."/>
            <person name="Sacco F."/>
        </authorList>
    </citation>
    <scope>NUCLEOTIDE SEQUENCE [LARGE SCALE GENOMIC DNA]</scope>
    <source>
        <strain evidence="2 3">RO10H11247</strain>
    </source>
</reference>
<dbReference type="VEuPathDB" id="FungiDB:VP01_3267g2"/>
<organism evidence="2 3">
    <name type="scientific">Puccinia sorghi</name>
    <dbReference type="NCBI Taxonomy" id="27349"/>
    <lineage>
        <taxon>Eukaryota</taxon>
        <taxon>Fungi</taxon>
        <taxon>Dikarya</taxon>
        <taxon>Basidiomycota</taxon>
        <taxon>Pucciniomycotina</taxon>
        <taxon>Pucciniomycetes</taxon>
        <taxon>Pucciniales</taxon>
        <taxon>Pucciniaceae</taxon>
        <taxon>Puccinia</taxon>
    </lineage>
</organism>
<evidence type="ECO:0000313" key="2">
    <source>
        <dbReference type="EMBL" id="KNZ53355.1"/>
    </source>
</evidence>
<feature type="region of interest" description="Disordered" evidence="1">
    <location>
        <begin position="31"/>
        <end position="50"/>
    </location>
</feature>
<evidence type="ECO:0000313" key="3">
    <source>
        <dbReference type="Proteomes" id="UP000037035"/>
    </source>
</evidence>
<dbReference type="EMBL" id="LAVV01008243">
    <property type="protein sequence ID" value="KNZ53355.1"/>
    <property type="molecule type" value="Genomic_DNA"/>
</dbReference>
<sequence length="66" mass="7234">MNTRPNNTVLPSTPEVPESKPLEAGLQVAANKSKDCEQPPGVRSAKQKVNKDEYWQKKTEVAGILS</sequence>
<dbReference type="Proteomes" id="UP000037035">
    <property type="component" value="Unassembled WGS sequence"/>
</dbReference>
<evidence type="ECO:0000256" key="1">
    <source>
        <dbReference type="SAM" id="MobiDB-lite"/>
    </source>
</evidence>
<accession>A0A0L6UZU1</accession>
<proteinExistence type="predicted"/>
<keyword evidence="3" id="KW-1185">Reference proteome</keyword>
<dbReference type="AlphaFoldDB" id="A0A0L6UZU1"/>